<dbReference type="PANTHER" id="PTHR30620:SF16">
    <property type="entry name" value="LYSOSOMAL BETA GLUCOSIDASE"/>
    <property type="match status" value="1"/>
</dbReference>
<dbReference type="InterPro" id="IPR001764">
    <property type="entry name" value="Glyco_hydro_3_N"/>
</dbReference>
<dbReference type="AlphaFoldDB" id="A0A152A5J2"/>
<evidence type="ECO:0000256" key="6">
    <source>
        <dbReference type="ARBA" id="ARBA00023295"/>
    </source>
</evidence>
<dbReference type="Pfam" id="PF14310">
    <property type="entry name" value="Fn3-like"/>
    <property type="match status" value="1"/>
</dbReference>
<comment type="caution">
    <text evidence="9">The sequence shown here is derived from an EMBL/GenBank/DDBJ whole genome shotgun (WGS) entry which is preliminary data.</text>
</comment>
<keyword evidence="4 7" id="KW-0732">Signal</keyword>
<dbReference type="FunFam" id="3.20.20.300:FF:000007">
    <property type="entry name" value="Lysosomal beta glucosidase"/>
    <property type="match status" value="1"/>
</dbReference>
<dbReference type="STRING" id="361077.A0A152A5J2"/>
<evidence type="ECO:0000256" key="1">
    <source>
        <dbReference type="ARBA" id="ARBA00000448"/>
    </source>
</evidence>
<dbReference type="InterPro" id="IPR013783">
    <property type="entry name" value="Ig-like_fold"/>
</dbReference>
<dbReference type="SMART" id="SM01217">
    <property type="entry name" value="Fn3_like"/>
    <property type="match status" value="1"/>
</dbReference>
<dbReference type="Pfam" id="PF00933">
    <property type="entry name" value="Glyco_hydro_3"/>
    <property type="match status" value="1"/>
</dbReference>
<dbReference type="InterPro" id="IPR036881">
    <property type="entry name" value="Glyco_hydro_3_C_sf"/>
</dbReference>
<dbReference type="InterPro" id="IPR002772">
    <property type="entry name" value="Glyco_hydro_3_C"/>
</dbReference>
<evidence type="ECO:0000256" key="7">
    <source>
        <dbReference type="SAM" id="SignalP"/>
    </source>
</evidence>
<evidence type="ECO:0000313" key="10">
    <source>
        <dbReference type="Proteomes" id="UP000076078"/>
    </source>
</evidence>
<dbReference type="Pfam" id="PF01915">
    <property type="entry name" value="Glyco_hydro_3_C"/>
    <property type="match status" value="1"/>
</dbReference>
<dbReference type="PRINTS" id="PR00133">
    <property type="entry name" value="GLHYDRLASE3"/>
</dbReference>
<keyword evidence="10" id="KW-1185">Reference proteome</keyword>
<dbReference type="InParanoid" id="A0A152A5J2"/>
<dbReference type="InterPro" id="IPR036962">
    <property type="entry name" value="Glyco_hydro_3_N_sf"/>
</dbReference>
<evidence type="ECO:0000259" key="8">
    <source>
        <dbReference type="SMART" id="SM01217"/>
    </source>
</evidence>
<evidence type="ECO:0000256" key="3">
    <source>
        <dbReference type="ARBA" id="ARBA00012744"/>
    </source>
</evidence>
<reference evidence="9 10" key="1">
    <citation type="submission" date="2015-12" db="EMBL/GenBank/DDBJ databases">
        <title>Dictyostelia acquired genes for synthesis and detection of signals that induce cell-type specialization by lateral gene transfer from prokaryotes.</title>
        <authorList>
            <person name="Gloeckner G."/>
            <person name="Schaap P."/>
        </authorList>
    </citation>
    <scope>NUCLEOTIDE SEQUENCE [LARGE SCALE GENOMIC DNA]</scope>
    <source>
        <strain evidence="9 10">TK</strain>
    </source>
</reference>
<dbReference type="EMBL" id="LODT01000006">
    <property type="protein sequence ID" value="KYR01502.1"/>
    <property type="molecule type" value="Genomic_DNA"/>
</dbReference>
<feature type="domain" description="Fibronectin type III-like" evidence="8">
    <location>
        <begin position="739"/>
        <end position="808"/>
    </location>
</feature>
<proteinExistence type="inferred from homology"/>
<accession>A0A152A5J2</accession>
<dbReference type="InterPro" id="IPR026891">
    <property type="entry name" value="Fn3-like"/>
</dbReference>
<gene>
    <name evidence="9" type="ORF">DLAC_01489</name>
</gene>
<dbReference type="PANTHER" id="PTHR30620">
    <property type="entry name" value="PERIPLASMIC BETA-GLUCOSIDASE-RELATED"/>
    <property type="match status" value="1"/>
</dbReference>
<dbReference type="Gene3D" id="3.20.20.300">
    <property type="entry name" value="Glycoside hydrolase, family 3, N-terminal domain"/>
    <property type="match status" value="1"/>
</dbReference>
<sequence>MNKKNLVLLLVTLLVVDYTFANMINIVSDSFRNEDFDSVISKPHEKLYKRTIKLPEPKIKKHLSSESKKYRETRDIFVADLMSKMSVQEKIGQMTQLDISTITIPGSILLNETQLSYFAKTYFVGSFLNTVTSGGVQGPYHFYNVSNWLSILQTIQQITIESSPNQIPMIYGLDSVHGANYVQGATLFPHNTGVAATFNPQYAHDVGRVAAKDTSAVGIPWVFAPVLGLGVQPLWSRMYETFGEDPYLVSLMGASAVQGIQGNNNTEDGYLSRPSAVCTAKHYFGYSDPVAGKDRTPAWIPERMLRRYFLPTFKAALDAGAGTIMINSGEVNGVPMHASHKYLTSVLRDELDFEGVAVTDWQDIEKLHYYHKIAASETEAVVMALDAGIDMSMVPLDVSFPNILLKLVQDGVIPESRLDKSVKRILNLKYSLGLFEQPYPEPSNQYLDTIGSLEDRETAANMVEESITLLQNTNSFLPLNPSNIKNILVTGPSSNSLRNQNGGWSIHWQGAVSDDEFPFGTTILSGIQQVLNETSAQVTYELGCEIGTPFNQSQIDASVQAASQADVVVLVIGELPEAEIPGDTNDLAMDPNEVALLTQLLATGTPVVLILVEPRPRILSPALVAQCSAVLMAYLPGSEGGKPIANILFGNVNPSGRLPFTYPSTTGDIGVYYYHKNANTNVTFPLFEFGHGLSYTTFDYTNIACNATMVSPNNYTAALGDYVTFAVDLQNNGTLPGKEAALLYLSDVYASITPEVKMLRGVQKVSLTPGESTTLEFSLSPYDFSFIGLDDKITMESGEFIITIGSQQISLYLE</sequence>
<evidence type="ECO:0000313" key="9">
    <source>
        <dbReference type="EMBL" id="KYR01502.1"/>
    </source>
</evidence>
<dbReference type="SUPFAM" id="SSF51445">
    <property type="entry name" value="(Trans)glycosidases"/>
    <property type="match status" value="1"/>
</dbReference>
<dbReference type="GO" id="GO:0008422">
    <property type="term" value="F:beta-glucosidase activity"/>
    <property type="evidence" value="ECO:0007669"/>
    <property type="project" value="UniProtKB-EC"/>
</dbReference>
<comment type="catalytic activity">
    <reaction evidence="1">
        <text>Hydrolysis of terminal, non-reducing beta-D-glucosyl residues with release of beta-D-glucose.</text>
        <dbReference type="EC" id="3.2.1.21"/>
    </reaction>
</comment>
<dbReference type="OMA" id="MSAYHSY"/>
<dbReference type="OrthoDB" id="25959at2759"/>
<dbReference type="InterPro" id="IPR051915">
    <property type="entry name" value="Cellulose_Degrad_GH3"/>
</dbReference>
<evidence type="ECO:0000256" key="2">
    <source>
        <dbReference type="ARBA" id="ARBA00005336"/>
    </source>
</evidence>
<feature type="signal peptide" evidence="7">
    <location>
        <begin position="1"/>
        <end position="21"/>
    </location>
</feature>
<dbReference type="InterPro" id="IPR017853">
    <property type="entry name" value="GH"/>
</dbReference>
<evidence type="ECO:0000256" key="4">
    <source>
        <dbReference type="ARBA" id="ARBA00022729"/>
    </source>
</evidence>
<dbReference type="Proteomes" id="UP000076078">
    <property type="component" value="Unassembled WGS sequence"/>
</dbReference>
<dbReference type="Gene3D" id="2.60.40.10">
    <property type="entry name" value="Immunoglobulins"/>
    <property type="match status" value="1"/>
</dbReference>
<dbReference type="SUPFAM" id="SSF52279">
    <property type="entry name" value="Beta-D-glucan exohydrolase, C-terminal domain"/>
    <property type="match status" value="1"/>
</dbReference>
<evidence type="ECO:0000256" key="5">
    <source>
        <dbReference type="ARBA" id="ARBA00022801"/>
    </source>
</evidence>
<dbReference type="EC" id="3.2.1.21" evidence="3"/>
<organism evidence="9 10">
    <name type="scientific">Tieghemostelium lacteum</name>
    <name type="common">Slime mold</name>
    <name type="synonym">Dictyostelium lacteum</name>
    <dbReference type="NCBI Taxonomy" id="361077"/>
    <lineage>
        <taxon>Eukaryota</taxon>
        <taxon>Amoebozoa</taxon>
        <taxon>Evosea</taxon>
        <taxon>Eumycetozoa</taxon>
        <taxon>Dictyostelia</taxon>
        <taxon>Dictyosteliales</taxon>
        <taxon>Raperosteliaceae</taxon>
        <taxon>Tieghemostelium</taxon>
    </lineage>
</organism>
<name>A0A152A5J2_TIELA</name>
<keyword evidence="6" id="KW-0326">Glycosidase</keyword>
<dbReference type="FunCoup" id="A0A152A5J2">
    <property type="interactions" value="44"/>
</dbReference>
<dbReference type="Gene3D" id="3.40.50.1700">
    <property type="entry name" value="Glycoside hydrolase family 3 C-terminal domain"/>
    <property type="match status" value="1"/>
</dbReference>
<feature type="chain" id="PRO_5007593648" description="beta-glucosidase" evidence="7">
    <location>
        <begin position="22"/>
        <end position="814"/>
    </location>
</feature>
<comment type="similarity">
    <text evidence="2">Belongs to the glycosyl hydrolase 3 family.</text>
</comment>
<keyword evidence="5" id="KW-0378">Hydrolase</keyword>
<dbReference type="GO" id="GO:0009251">
    <property type="term" value="P:glucan catabolic process"/>
    <property type="evidence" value="ECO:0007669"/>
    <property type="project" value="TreeGrafter"/>
</dbReference>
<protein>
    <recommendedName>
        <fullName evidence="3">beta-glucosidase</fullName>
        <ecNumber evidence="3">3.2.1.21</ecNumber>
    </recommendedName>
</protein>